<feature type="transmembrane region" description="Helical" evidence="2">
    <location>
        <begin position="315"/>
        <end position="335"/>
    </location>
</feature>
<evidence type="ECO:0008006" key="5">
    <source>
        <dbReference type="Google" id="ProtNLM"/>
    </source>
</evidence>
<name>A0AA42CIG2_9HYPH</name>
<evidence type="ECO:0000256" key="2">
    <source>
        <dbReference type="SAM" id="Phobius"/>
    </source>
</evidence>
<feature type="transmembrane region" description="Helical" evidence="2">
    <location>
        <begin position="341"/>
        <end position="365"/>
    </location>
</feature>
<reference evidence="3" key="1">
    <citation type="submission" date="2022-05" db="EMBL/GenBank/DDBJ databases">
        <authorList>
            <person name="Pankratov T."/>
        </authorList>
    </citation>
    <scope>NUCLEOTIDE SEQUENCE</scope>
    <source>
        <strain evidence="3">BP6-180914</strain>
    </source>
</reference>
<proteinExistence type="predicted"/>
<feature type="transmembrane region" description="Helical" evidence="2">
    <location>
        <begin position="125"/>
        <end position="143"/>
    </location>
</feature>
<dbReference type="Proteomes" id="UP001165667">
    <property type="component" value="Unassembled WGS sequence"/>
</dbReference>
<evidence type="ECO:0000313" key="4">
    <source>
        <dbReference type="Proteomes" id="UP001165667"/>
    </source>
</evidence>
<evidence type="ECO:0000313" key="3">
    <source>
        <dbReference type="EMBL" id="MCW6506826.1"/>
    </source>
</evidence>
<feature type="compositionally biased region" description="Low complexity" evidence="1">
    <location>
        <begin position="1"/>
        <end position="16"/>
    </location>
</feature>
<evidence type="ECO:0000256" key="1">
    <source>
        <dbReference type="SAM" id="MobiDB-lite"/>
    </source>
</evidence>
<feature type="transmembrane region" description="Helical" evidence="2">
    <location>
        <begin position="188"/>
        <end position="214"/>
    </location>
</feature>
<keyword evidence="2" id="KW-0812">Transmembrane</keyword>
<protein>
    <recommendedName>
        <fullName evidence="5">Glycosyltransferase RgtA/B/C/D-like domain-containing protein</fullName>
    </recommendedName>
</protein>
<sequence length="500" mass="52567">MLRTAPPSGALASASPQGRSTSHFGWMTRRRAAVAVALLVGLVLRIAAATGDLGLDEAWSLKLVTGLHSFGDVFWGLPHDNNHPLNSAWLFLIGAGRPVWLYRMPAIVFGTLTIAAVARCLGRRSEVAGIIGAWFAAVALPLVDFGSEARGYAGLTLASVLAIDAWDRVVAAPPWSRPSLYRRARRDLGLAIGFGALSHLGMMLTVSVLGAATLIHMGASTRRVVTTLVGATRLFLPCCLYLLPALTALAIGIDRGGGYKIGDIDPFSAAKLAQGLGGMLTMITGLPDTIPPAVAITATLAVVATAAVRRILAPHWTTLSLSTFVILPCVILAAQPPNVGYARYFAVCGLVLLMIEAAALGHLWVCSENGRRWAVAGSVAIVTGGLTLDSLQIGWGRSAASATLALMNAEGDETYTASRPKMAALLLDAAAGRTMAGVPLSAAAFCPNPPEWYIAVGLYDPMPDAPLAVGPEQCRTTYRARRPFASSPLSGTQWTLYRRP</sequence>
<feature type="transmembrane region" description="Helical" evidence="2">
    <location>
        <begin position="234"/>
        <end position="252"/>
    </location>
</feature>
<dbReference type="RefSeq" id="WP_282583169.1">
    <property type="nucleotide sequence ID" value="NZ_JAMOIM010000001.1"/>
</dbReference>
<accession>A0AA42CIG2</accession>
<feature type="transmembrane region" description="Helical" evidence="2">
    <location>
        <begin position="289"/>
        <end position="308"/>
    </location>
</feature>
<gene>
    <name evidence="3" type="ORF">M8523_02175</name>
</gene>
<feature type="region of interest" description="Disordered" evidence="1">
    <location>
        <begin position="1"/>
        <end position="21"/>
    </location>
</feature>
<keyword evidence="4" id="KW-1185">Reference proteome</keyword>
<keyword evidence="2" id="KW-0472">Membrane</keyword>
<keyword evidence="2" id="KW-1133">Transmembrane helix</keyword>
<dbReference type="EMBL" id="JAMOIM010000001">
    <property type="protein sequence ID" value="MCW6506826.1"/>
    <property type="molecule type" value="Genomic_DNA"/>
</dbReference>
<dbReference type="AlphaFoldDB" id="A0AA42CIG2"/>
<organism evidence="3 4">
    <name type="scientific">Lichenifustis flavocetrariae</name>
    <dbReference type="NCBI Taxonomy" id="2949735"/>
    <lineage>
        <taxon>Bacteria</taxon>
        <taxon>Pseudomonadati</taxon>
        <taxon>Pseudomonadota</taxon>
        <taxon>Alphaproteobacteria</taxon>
        <taxon>Hyphomicrobiales</taxon>
        <taxon>Lichenihabitantaceae</taxon>
        <taxon>Lichenifustis</taxon>
    </lineage>
</organism>
<comment type="caution">
    <text evidence="3">The sequence shown here is derived from an EMBL/GenBank/DDBJ whole genome shotgun (WGS) entry which is preliminary data.</text>
</comment>
<feature type="transmembrane region" description="Helical" evidence="2">
    <location>
        <begin position="100"/>
        <end position="118"/>
    </location>
</feature>